<gene>
    <name evidence="3" type="ORF">FAZ95_36235</name>
</gene>
<protein>
    <submittedName>
        <fullName evidence="3">Amylase</fullName>
    </submittedName>
</protein>
<dbReference type="AlphaFoldDB" id="A0A4V1EIN5"/>
<dbReference type="InterPro" id="IPR011013">
    <property type="entry name" value="Gal_mutarotase_sf_dom"/>
</dbReference>
<dbReference type="CDD" id="cd07430">
    <property type="entry name" value="GH15_N"/>
    <property type="match status" value="1"/>
</dbReference>
<dbReference type="OrthoDB" id="9806081at2"/>
<dbReference type="SUPFAM" id="SSF49452">
    <property type="entry name" value="Starch-binding domain-like"/>
    <property type="match status" value="1"/>
</dbReference>
<dbReference type="PANTHER" id="PTHR31616:SF0">
    <property type="entry name" value="GLUCAN 1,4-ALPHA-GLUCOSIDASE"/>
    <property type="match status" value="1"/>
</dbReference>
<dbReference type="SUPFAM" id="SSF74650">
    <property type="entry name" value="Galactose mutarotase-like"/>
    <property type="match status" value="1"/>
</dbReference>
<feature type="signal peptide" evidence="1">
    <location>
        <begin position="1"/>
        <end position="30"/>
    </location>
</feature>
<dbReference type="InterPro" id="IPR012341">
    <property type="entry name" value="6hp_glycosidase-like_sf"/>
</dbReference>
<dbReference type="PANTHER" id="PTHR31616">
    <property type="entry name" value="TREHALASE"/>
    <property type="match status" value="1"/>
</dbReference>
<name>A0A4V1EIN5_9BURK</name>
<evidence type="ECO:0000313" key="4">
    <source>
        <dbReference type="Proteomes" id="UP000298656"/>
    </source>
</evidence>
<dbReference type="InterPro" id="IPR011613">
    <property type="entry name" value="GH15-like"/>
</dbReference>
<dbReference type="PROSITE" id="PS51257">
    <property type="entry name" value="PROKAR_LIPOPROTEIN"/>
    <property type="match status" value="1"/>
</dbReference>
<dbReference type="Gene3D" id="1.50.10.10">
    <property type="match status" value="1"/>
</dbReference>
<sequence>MAKWRLKLERAALAGAVALLACVTVRSAMADEAFGSPGVVPTRGPSVKSFLGTAVNGASRVYFTGYRGILSEVYYPVLDTPESVDLQFLVGDAGGTFVDEEKVQSYSAGQTDPRTMSWQVSTSNIAHNWQIGKVIFADPNYNAIVERVTFTALNGHSVGDFNLYVLSKPYLDNAGSNNTAYTTSYNGSTTLVANHNSRYSALMTDRPWKVVNGVSMTSNGFVGQSDGWTDLLGGSTDLTMNWTFSSATNGNVAQMGWIDLGDPTAKTVSFDVVLGFGGTQDQALSDASSVLGSNISGEQEQYDTAWHNYAAGLSTQGGSADAAYYLAAMTLKTMQDKSDGAMIAGIGTPWGESQGDANAGGYHLVWPRDLFKFANALTTAGDTSTASSVVNYLFKTLQQTTNCGIAEYTASGCPQGYSRIGRFPQNAWVSGWPYWQGTQMDEQAMPIILAWRLGPSVFNPLWPQIKLTADYITNTGPWTYQERWEEDSGYSPSTIAAEIAGLVTAADIANQNGDTTSAARYLSAADYWQENVAAWTYTATGSFGNGSYYIRINPASRSGTGTDRASFAPSAGPDTAQTLAIKNGGGSHDARRVVDGGFFELVRMGVKRANDPTILNTISVYDSVLGQSLNLPNAPALSPNTWFRYNFDGYGEHNDGSDFDGAGVGRLWPIFTAERGMYEIARQGSGGAGSPYLATLKQLTTPEGFLPEQVWPNSTALPDNWIVTTPSGFTPAQPTKSMAPLNWTMGEYISLLASMQAGRIVDIPSVVCARYDNCVVPPQSGQVSVAISVNANTQLGQQVYVTGNAGALGNWNTDLGIPLDPATYPVWSNNVNLPVGQAIQYKYYRKNAYGSVTWENWSGNRQLQTPTSGNVTLNDQVSW</sequence>
<dbReference type="InterPro" id="IPR015220">
    <property type="entry name" value="Glucodextranase_N"/>
</dbReference>
<dbReference type="InterPro" id="IPR008928">
    <property type="entry name" value="6-hairpin_glycosidase_sf"/>
</dbReference>
<dbReference type="GO" id="GO:0016757">
    <property type="term" value="F:glycosyltransferase activity"/>
    <property type="evidence" value="ECO:0007669"/>
    <property type="project" value="UniProtKB-ARBA"/>
</dbReference>
<accession>A0A4V1EIN5</accession>
<dbReference type="EMBL" id="CP040078">
    <property type="protein sequence ID" value="QCP54390.1"/>
    <property type="molecule type" value="Genomic_DNA"/>
</dbReference>
<evidence type="ECO:0000256" key="1">
    <source>
        <dbReference type="SAM" id="SignalP"/>
    </source>
</evidence>
<dbReference type="KEGG" id="tvl:FAZ95_36235"/>
<dbReference type="PROSITE" id="PS51166">
    <property type="entry name" value="CBM20"/>
    <property type="match status" value="1"/>
</dbReference>
<dbReference type="Gene3D" id="2.60.40.10">
    <property type="entry name" value="Immunoglobulins"/>
    <property type="match status" value="1"/>
</dbReference>
<dbReference type="InterPro" id="IPR013784">
    <property type="entry name" value="Carb-bd-like_fold"/>
</dbReference>
<dbReference type="GO" id="GO:0004553">
    <property type="term" value="F:hydrolase activity, hydrolyzing O-glycosyl compounds"/>
    <property type="evidence" value="ECO:0007669"/>
    <property type="project" value="TreeGrafter"/>
</dbReference>
<keyword evidence="4" id="KW-1185">Reference proteome</keyword>
<evidence type="ECO:0000259" key="2">
    <source>
        <dbReference type="PROSITE" id="PS51166"/>
    </source>
</evidence>
<dbReference type="InterPro" id="IPR013783">
    <property type="entry name" value="Ig-like_fold"/>
</dbReference>
<dbReference type="Pfam" id="PF09137">
    <property type="entry name" value="Glucodextran_N"/>
    <property type="match status" value="1"/>
</dbReference>
<dbReference type="Gene3D" id="2.70.98.10">
    <property type="match status" value="1"/>
</dbReference>
<organism evidence="3 4">
    <name type="scientific">Trinickia violacea</name>
    <dbReference type="NCBI Taxonomy" id="2571746"/>
    <lineage>
        <taxon>Bacteria</taxon>
        <taxon>Pseudomonadati</taxon>
        <taxon>Pseudomonadota</taxon>
        <taxon>Betaproteobacteria</taxon>
        <taxon>Burkholderiales</taxon>
        <taxon>Burkholderiaceae</taxon>
        <taxon>Trinickia</taxon>
    </lineage>
</organism>
<feature type="chain" id="PRO_5020875169" evidence="1">
    <location>
        <begin position="31"/>
        <end position="879"/>
    </location>
</feature>
<dbReference type="SMART" id="SM01065">
    <property type="entry name" value="CBM_2"/>
    <property type="match status" value="1"/>
</dbReference>
<dbReference type="GO" id="GO:2001070">
    <property type="term" value="F:starch binding"/>
    <property type="evidence" value="ECO:0007669"/>
    <property type="project" value="InterPro"/>
</dbReference>
<evidence type="ECO:0000313" key="3">
    <source>
        <dbReference type="EMBL" id="QCP54390.1"/>
    </source>
</evidence>
<dbReference type="InterPro" id="IPR014718">
    <property type="entry name" value="GH-type_carb-bd"/>
</dbReference>
<proteinExistence type="predicted"/>
<dbReference type="Pfam" id="PF00686">
    <property type="entry name" value="CBM_20"/>
    <property type="match status" value="1"/>
</dbReference>
<feature type="domain" description="CBM20" evidence="2">
    <location>
        <begin position="777"/>
        <end position="879"/>
    </location>
</feature>
<dbReference type="Proteomes" id="UP000298656">
    <property type="component" value="Chromosome 2"/>
</dbReference>
<dbReference type="SUPFAM" id="SSF48208">
    <property type="entry name" value="Six-hairpin glycosidases"/>
    <property type="match status" value="1"/>
</dbReference>
<dbReference type="Pfam" id="PF00723">
    <property type="entry name" value="Glyco_hydro_15"/>
    <property type="match status" value="1"/>
</dbReference>
<keyword evidence="1" id="KW-0732">Signal</keyword>
<dbReference type="GO" id="GO:0005975">
    <property type="term" value="P:carbohydrate metabolic process"/>
    <property type="evidence" value="ECO:0007669"/>
    <property type="project" value="InterPro"/>
</dbReference>
<reference evidence="3 4" key="1">
    <citation type="submission" date="2019-05" db="EMBL/GenBank/DDBJ databases">
        <title>Burkholderia sp. DHOD12, isolated from subtropical forest soil.</title>
        <authorList>
            <person name="Gao Z.-H."/>
            <person name="Qiu L.-H."/>
        </authorList>
    </citation>
    <scope>NUCLEOTIDE SEQUENCE [LARGE SCALE GENOMIC DNA]</scope>
    <source>
        <strain evidence="3 4">DHOD12</strain>
    </source>
</reference>
<dbReference type="InterPro" id="IPR002044">
    <property type="entry name" value="CBM20"/>
</dbReference>